<dbReference type="OrthoDB" id="1675500at2"/>
<feature type="domain" description="Gcp-like" evidence="7">
    <location>
        <begin position="87"/>
        <end position="301"/>
    </location>
</feature>
<dbReference type="GO" id="GO:0008233">
    <property type="term" value="F:peptidase activity"/>
    <property type="evidence" value="ECO:0007669"/>
    <property type="project" value="UniProtKB-KW"/>
</dbReference>
<keyword evidence="5" id="KW-0012">Acyltransferase</keyword>
<dbReference type="eggNOG" id="COG0533">
    <property type="taxonomic scope" value="Bacteria"/>
</dbReference>
<evidence type="ECO:0000256" key="4">
    <source>
        <dbReference type="ARBA" id="ARBA00022723"/>
    </source>
</evidence>
<reference evidence="8" key="1">
    <citation type="submission" date="2009-09" db="EMBL/GenBank/DDBJ databases">
        <authorList>
            <person name="Weinstock G."/>
            <person name="Sodergren E."/>
            <person name="Clifton S."/>
            <person name="Fulton L."/>
            <person name="Fulton B."/>
            <person name="Courtney L."/>
            <person name="Fronick C."/>
            <person name="Harrison M."/>
            <person name="Strong C."/>
            <person name="Farmer C."/>
            <person name="Delahaunty K."/>
            <person name="Markovic C."/>
            <person name="Hall O."/>
            <person name="Minx P."/>
            <person name="Tomlinson C."/>
            <person name="Mitreva M."/>
            <person name="Nelson J."/>
            <person name="Hou S."/>
            <person name="Wollam A."/>
            <person name="Pepin K.H."/>
            <person name="Johnson M."/>
            <person name="Bhonagiri V."/>
            <person name="Nash W.E."/>
            <person name="Warren W."/>
            <person name="Chinwalla A."/>
            <person name="Mardis E.R."/>
            <person name="Wilson R.K."/>
        </authorList>
    </citation>
    <scope>NUCLEOTIDE SEQUENCE [LARGE SCALE GENOMIC DNA]</scope>
    <source>
        <strain evidence="8">DSM 15470</strain>
    </source>
</reference>
<dbReference type="InterPro" id="IPR000905">
    <property type="entry name" value="Gcp-like_dom"/>
</dbReference>
<gene>
    <name evidence="8" type="ORF">GCWU000321_00224</name>
</gene>
<name>C9LLA9_9FIRM</name>
<dbReference type="AlphaFoldDB" id="C9LLA9"/>
<dbReference type="Pfam" id="PF00814">
    <property type="entry name" value="TsaD"/>
    <property type="match status" value="1"/>
</dbReference>
<dbReference type="Gene3D" id="3.30.420.40">
    <property type="match status" value="2"/>
</dbReference>
<dbReference type="GO" id="GO:0006508">
    <property type="term" value="P:proteolysis"/>
    <property type="evidence" value="ECO:0007669"/>
    <property type="project" value="UniProtKB-KW"/>
</dbReference>
<comment type="caution">
    <text evidence="8">The sequence shown here is derived from an EMBL/GenBank/DDBJ whole genome shotgun (WGS) entry which is preliminary data.</text>
</comment>
<evidence type="ECO:0000256" key="6">
    <source>
        <dbReference type="ARBA" id="ARBA00048117"/>
    </source>
</evidence>
<accession>C9LLA9</accession>
<dbReference type="RefSeq" id="WP_007069218.1">
    <property type="nucleotide sequence ID" value="NZ_GG698602.1"/>
</dbReference>
<dbReference type="Proteomes" id="UP000004736">
    <property type="component" value="Unassembled WGS sequence"/>
</dbReference>
<dbReference type="InterPro" id="IPR043129">
    <property type="entry name" value="ATPase_NBD"/>
</dbReference>
<keyword evidence="2" id="KW-0808">Transferase</keyword>
<evidence type="ECO:0000256" key="1">
    <source>
        <dbReference type="ARBA" id="ARBA00012156"/>
    </source>
</evidence>
<dbReference type="PANTHER" id="PTHR11735">
    <property type="entry name" value="TRNA N6-ADENOSINE THREONYLCARBAMOYLTRANSFERASE"/>
    <property type="match status" value="1"/>
</dbReference>
<keyword evidence="4" id="KW-0479">Metal-binding</keyword>
<evidence type="ECO:0000313" key="9">
    <source>
        <dbReference type="Proteomes" id="UP000004736"/>
    </source>
</evidence>
<keyword evidence="3" id="KW-0819">tRNA processing</keyword>
<dbReference type="SUPFAM" id="SSF53067">
    <property type="entry name" value="Actin-like ATPase domain"/>
    <property type="match status" value="1"/>
</dbReference>
<dbReference type="EC" id="2.3.1.234" evidence="1"/>
<dbReference type="PRINTS" id="PR00789">
    <property type="entry name" value="OSIALOPTASE"/>
</dbReference>
<evidence type="ECO:0000256" key="3">
    <source>
        <dbReference type="ARBA" id="ARBA00022694"/>
    </source>
</evidence>
<protein>
    <recommendedName>
        <fullName evidence="1">N(6)-L-threonylcarbamoyladenine synthase</fullName>
        <ecNumber evidence="1">2.3.1.234</ecNumber>
    </recommendedName>
</protein>
<dbReference type="GO" id="GO:0008033">
    <property type="term" value="P:tRNA processing"/>
    <property type="evidence" value="ECO:0007669"/>
    <property type="project" value="UniProtKB-KW"/>
</dbReference>
<evidence type="ECO:0000256" key="5">
    <source>
        <dbReference type="ARBA" id="ARBA00023315"/>
    </source>
</evidence>
<dbReference type="STRING" id="592028.GCWU000321_00224"/>
<dbReference type="GeneID" id="78276981"/>
<evidence type="ECO:0000256" key="2">
    <source>
        <dbReference type="ARBA" id="ARBA00022679"/>
    </source>
</evidence>
<organism evidence="8 9">
    <name type="scientific">Dialister invisus DSM 15470</name>
    <dbReference type="NCBI Taxonomy" id="592028"/>
    <lineage>
        <taxon>Bacteria</taxon>
        <taxon>Bacillati</taxon>
        <taxon>Bacillota</taxon>
        <taxon>Negativicutes</taxon>
        <taxon>Veillonellales</taxon>
        <taxon>Veillonellaceae</taxon>
        <taxon>Dialister</taxon>
    </lineage>
</organism>
<dbReference type="GO" id="GO:0046872">
    <property type="term" value="F:metal ion binding"/>
    <property type="evidence" value="ECO:0007669"/>
    <property type="project" value="UniProtKB-KW"/>
</dbReference>
<dbReference type="PANTHER" id="PTHR11735:SF11">
    <property type="entry name" value="TRNA THREONYLCARBAMOYLADENOSINE BIOSYNTHESIS PROTEIN TSAB"/>
    <property type="match status" value="1"/>
</dbReference>
<proteinExistence type="predicted"/>
<evidence type="ECO:0000313" key="8">
    <source>
        <dbReference type="EMBL" id="EEW96285.1"/>
    </source>
</evidence>
<sequence length="319" mass="35231">MAKFLGIDTSCYTTSAAVYDSTEGIVGESRIILSVKAGKRGLSQSEMVFQHVRNLPVILGQLEPWIDQINGIGVSVFPRRRADSYMPAFLVGKGMAESLSHVLRVPVFEFSHQENHALAAIQNMPEIWGTPFYMMHLSGGTQDVLSVEWEKDIMQIVDLIHSADITAGQFIDRVGVSLGMPFPAGPSMERLAMKHQQLYKVPVANVKNGFSFAGPEAQVQRDIQTKRYTPEDIAYGVFSSIGKSLHKVLDSYNGFIEGRTFIAVGGVMSNGYLRKSITEICRHKSLHPCFAEVKYSSDNATGNAFGAFMRYTYESLLGS</sequence>
<comment type="catalytic activity">
    <reaction evidence="6">
        <text>L-threonylcarbamoyladenylate + adenosine(37) in tRNA = N(6)-L-threonylcarbamoyladenosine(37) in tRNA + AMP + H(+)</text>
        <dbReference type="Rhea" id="RHEA:37059"/>
        <dbReference type="Rhea" id="RHEA-COMP:10162"/>
        <dbReference type="Rhea" id="RHEA-COMP:10163"/>
        <dbReference type="ChEBI" id="CHEBI:15378"/>
        <dbReference type="ChEBI" id="CHEBI:73682"/>
        <dbReference type="ChEBI" id="CHEBI:74411"/>
        <dbReference type="ChEBI" id="CHEBI:74418"/>
        <dbReference type="ChEBI" id="CHEBI:456215"/>
        <dbReference type="EC" id="2.3.1.234"/>
    </reaction>
</comment>
<dbReference type="GO" id="GO:0005829">
    <property type="term" value="C:cytosol"/>
    <property type="evidence" value="ECO:0007669"/>
    <property type="project" value="TreeGrafter"/>
</dbReference>
<dbReference type="InterPro" id="IPR017861">
    <property type="entry name" value="KAE1/TsaD"/>
</dbReference>
<dbReference type="GO" id="GO:0061711">
    <property type="term" value="F:tRNA N(6)-L-threonylcarbamoyladenine synthase activity"/>
    <property type="evidence" value="ECO:0007669"/>
    <property type="project" value="UniProtKB-EC"/>
</dbReference>
<dbReference type="EMBL" id="ACIM02000001">
    <property type="protein sequence ID" value="EEW96285.1"/>
    <property type="molecule type" value="Genomic_DNA"/>
</dbReference>
<dbReference type="HOGENOM" id="CLU_023208_3_0_9"/>
<evidence type="ECO:0000259" key="7">
    <source>
        <dbReference type="Pfam" id="PF00814"/>
    </source>
</evidence>
<keyword evidence="9" id="KW-1185">Reference proteome</keyword>